<accession>A0ABY5KYK5</accession>
<keyword evidence="4" id="KW-1015">Disulfide bond</keyword>
<dbReference type="InterPro" id="IPR013766">
    <property type="entry name" value="Thioredoxin_domain"/>
</dbReference>
<dbReference type="EMBL" id="CP101988">
    <property type="protein sequence ID" value="UUI74908.1"/>
    <property type="molecule type" value="Genomic_DNA"/>
</dbReference>
<keyword evidence="6" id="KW-0732">Signal</keyword>
<comment type="subcellular location">
    <subcellularLocation>
        <location evidence="1">Cell envelope</location>
    </subcellularLocation>
</comment>
<keyword evidence="2" id="KW-0201">Cytochrome c-type biogenesis</keyword>
<dbReference type="Pfam" id="PF08534">
    <property type="entry name" value="Redoxin"/>
    <property type="match status" value="1"/>
</dbReference>
<organism evidence="8 9">
    <name type="scientific">Cellulomonas chengniuliangii</name>
    <dbReference type="NCBI Taxonomy" id="2968084"/>
    <lineage>
        <taxon>Bacteria</taxon>
        <taxon>Bacillati</taxon>
        <taxon>Actinomycetota</taxon>
        <taxon>Actinomycetes</taxon>
        <taxon>Micrococcales</taxon>
        <taxon>Cellulomonadaceae</taxon>
        <taxon>Cellulomonas</taxon>
    </lineage>
</organism>
<proteinExistence type="predicted"/>
<keyword evidence="5" id="KW-0676">Redox-active center</keyword>
<evidence type="ECO:0000256" key="1">
    <source>
        <dbReference type="ARBA" id="ARBA00004196"/>
    </source>
</evidence>
<evidence type="ECO:0000259" key="7">
    <source>
        <dbReference type="PROSITE" id="PS51352"/>
    </source>
</evidence>
<feature type="domain" description="Thioredoxin" evidence="7">
    <location>
        <begin position="36"/>
        <end position="194"/>
    </location>
</feature>
<keyword evidence="9" id="KW-1185">Reference proteome</keyword>
<keyword evidence="3" id="KW-0812">Transmembrane</keyword>
<dbReference type="SUPFAM" id="SSF52833">
    <property type="entry name" value="Thioredoxin-like"/>
    <property type="match status" value="1"/>
</dbReference>
<dbReference type="InterPro" id="IPR050553">
    <property type="entry name" value="Thioredoxin_ResA/DsbE_sf"/>
</dbReference>
<evidence type="ECO:0000256" key="6">
    <source>
        <dbReference type="SAM" id="SignalP"/>
    </source>
</evidence>
<name>A0ABY5KYK5_9CELL</name>
<dbReference type="PANTHER" id="PTHR42852">
    <property type="entry name" value="THIOL:DISULFIDE INTERCHANGE PROTEIN DSBE"/>
    <property type="match status" value="1"/>
</dbReference>
<reference evidence="8 9" key="1">
    <citation type="submission" date="2022-07" db="EMBL/GenBank/DDBJ databases">
        <title>Novel species in genus cellulomonas.</title>
        <authorList>
            <person name="Ye L."/>
        </authorList>
    </citation>
    <scope>NUCLEOTIDE SEQUENCE [LARGE SCALE GENOMIC DNA]</scope>
    <source>
        <strain evidence="9">zg-Y338</strain>
    </source>
</reference>
<dbReference type="PROSITE" id="PS51257">
    <property type="entry name" value="PROKAR_LIPOPROTEIN"/>
    <property type="match status" value="1"/>
</dbReference>
<dbReference type="CDD" id="cd02966">
    <property type="entry name" value="TlpA_like_family"/>
    <property type="match status" value="1"/>
</dbReference>
<dbReference type="InterPro" id="IPR036249">
    <property type="entry name" value="Thioredoxin-like_sf"/>
</dbReference>
<evidence type="ECO:0000256" key="5">
    <source>
        <dbReference type="ARBA" id="ARBA00023284"/>
    </source>
</evidence>
<dbReference type="Proteomes" id="UP001316189">
    <property type="component" value="Chromosome"/>
</dbReference>
<sequence length="199" mass="20436">MRGLRGRPAIVGALVAGLLLVAGCGSDDAQGPTDVVDQGYQSGDGSTRTWVEAERSEPVEIIGTDFEGSQQDVTAWRGDVVVLNTWYAACPPCRAEAPDLAALATDYAAQGVRVLGINGTDDAGAAQAFQRTFEVPYPSIADGDRSAIAALQGAVPVQAVPTTVVLDRDGRVAARVLGAVEGSTLRGLVDDVLAEGQGA</sequence>
<protein>
    <submittedName>
        <fullName evidence="8">TlpA family protein disulfide reductase</fullName>
    </submittedName>
</protein>
<feature type="chain" id="PRO_5045425651" evidence="6">
    <location>
        <begin position="30"/>
        <end position="199"/>
    </location>
</feature>
<dbReference type="Gene3D" id="3.40.30.10">
    <property type="entry name" value="Glutaredoxin"/>
    <property type="match status" value="1"/>
</dbReference>
<evidence type="ECO:0000313" key="8">
    <source>
        <dbReference type="EMBL" id="UUI74908.1"/>
    </source>
</evidence>
<evidence type="ECO:0000256" key="4">
    <source>
        <dbReference type="ARBA" id="ARBA00023157"/>
    </source>
</evidence>
<dbReference type="PANTHER" id="PTHR42852:SF6">
    <property type="entry name" value="THIOL:DISULFIDE INTERCHANGE PROTEIN DSBE"/>
    <property type="match status" value="1"/>
</dbReference>
<gene>
    <name evidence="8" type="ORF">NP064_14150</name>
</gene>
<evidence type="ECO:0000313" key="9">
    <source>
        <dbReference type="Proteomes" id="UP001316189"/>
    </source>
</evidence>
<keyword evidence="3" id="KW-0735">Signal-anchor</keyword>
<feature type="signal peptide" evidence="6">
    <location>
        <begin position="1"/>
        <end position="29"/>
    </location>
</feature>
<dbReference type="InterPro" id="IPR013740">
    <property type="entry name" value="Redoxin"/>
</dbReference>
<evidence type="ECO:0000256" key="2">
    <source>
        <dbReference type="ARBA" id="ARBA00022748"/>
    </source>
</evidence>
<evidence type="ECO:0000256" key="3">
    <source>
        <dbReference type="ARBA" id="ARBA00022968"/>
    </source>
</evidence>
<dbReference type="PROSITE" id="PS51352">
    <property type="entry name" value="THIOREDOXIN_2"/>
    <property type="match status" value="1"/>
</dbReference>
<dbReference type="RefSeq" id="WP_227570221.1">
    <property type="nucleotide sequence ID" value="NZ_CP101988.1"/>
</dbReference>